<accession>A0A238XMX9</accession>
<evidence type="ECO:0008006" key="4">
    <source>
        <dbReference type="Google" id="ProtNLM"/>
    </source>
</evidence>
<name>A0A238XMX9_9FLAO</name>
<keyword evidence="3" id="KW-1185">Reference proteome</keyword>
<organism evidence="2 3">
    <name type="scientific">Lutibacter agarilyticus</name>
    <dbReference type="NCBI Taxonomy" id="1109740"/>
    <lineage>
        <taxon>Bacteria</taxon>
        <taxon>Pseudomonadati</taxon>
        <taxon>Bacteroidota</taxon>
        <taxon>Flavobacteriia</taxon>
        <taxon>Flavobacteriales</taxon>
        <taxon>Flavobacteriaceae</taxon>
        <taxon>Lutibacter</taxon>
    </lineage>
</organism>
<gene>
    <name evidence="2" type="ORF">SAMN06265371_106163</name>
</gene>
<dbReference type="InterPro" id="IPR021215">
    <property type="entry name" value="DUF2752"/>
</dbReference>
<dbReference type="Pfam" id="PF10825">
    <property type="entry name" value="DUF2752"/>
    <property type="match status" value="1"/>
</dbReference>
<protein>
    <recommendedName>
        <fullName evidence="4">DUF2752 domain-containing protein</fullName>
    </recommendedName>
</protein>
<feature type="transmembrane region" description="Helical" evidence="1">
    <location>
        <begin position="12"/>
        <end position="36"/>
    </location>
</feature>
<feature type="transmembrane region" description="Helical" evidence="1">
    <location>
        <begin position="82"/>
        <end position="100"/>
    </location>
</feature>
<feature type="transmembrane region" description="Helical" evidence="1">
    <location>
        <begin position="112"/>
        <end position="131"/>
    </location>
</feature>
<keyword evidence="1" id="KW-0812">Transmembrane</keyword>
<keyword evidence="1" id="KW-0472">Membrane</keyword>
<evidence type="ECO:0000313" key="2">
    <source>
        <dbReference type="EMBL" id="SNR59921.1"/>
    </source>
</evidence>
<evidence type="ECO:0000256" key="1">
    <source>
        <dbReference type="SAM" id="Phobius"/>
    </source>
</evidence>
<dbReference type="OrthoDB" id="9815897at2"/>
<dbReference type="AlphaFoldDB" id="A0A238XMX9"/>
<keyword evidence="1" id="KW-1133">Transmembrane helix</keyword>
<dbReference type="Proteomes" id="UP000198384">
    <property type="component" value="Unassembled WGS sequence"/>
</dbReference>
<reference evidence="2 3" key="1">
    <citation type="submission" date="2017-06" db="EMBL/GenBank/DDBJ databases">
        <authorList>
            <person name="Kim H.J."/>
            <person name="Triplett B.A."/>
        </authorList>
    </citation>
    <scope>NUCLEOTIDE SEQUENCE [LARGE SCALE GENOMIC DNA]</scope>
    <source>
        <strain evidence="2 3">DSM 29150</strain>
    </source>
</reference>
<evidence type="ECO:0000313" key="3">
    <source>
        <dbReference type="Proteomes" id="UP000198384"/>
    </source>
</evidence>
<dbReference type="EMBL" id="FZNT01000006">
    <property type="protein sequence ID" value="SNR59921.1"/>
    <property type="molecule type" value="Genomic_DNA"/>
</dbReference>
<proteinExistence type="predicted"/>
<sequence>MERFSFLHTKVVSLMTFKHVAIFLLLLGIVLLYLNINPNEVDFLPKCPLYFTTGLYCPGCGSQRATHQLLNLNFLGVVQQNLLYVLGFVIFTYHIVILGLNRFLNKTYYNYIYHPKTPIALLLVIIAFWIFRNIPTYPFNLLAPQ</sequence>